<evidence type="ECO:0008006" key="3">
    <source>
        <dbReference type="Google" id="ProtNLM"/>
    </source>
</evidence>
<dbReference type="PANTHER" id="PTHR31664:SF10">
    <property type="entry name" value="DUF4440 DOMAIN-CONTAINING PROTEIN"/>
    <property type="match status" value="1"/>
</dbReference>
<name>A0A016W0D7_9BILA</name>
<protein>
    <recommendedName>
        <fullName evidence="3">DUF4440 domain-containing protein</fullName>
    </recommendedName>
</protein>
<dbReference type="Proteomes" id="UP000024635">
    <property type="component" value="Unassembled WGS sequence"/>
</dbReference>
<comment type="caution">
    <text evidence="1">The sequence shown here is derived from an EMBL/GenBank/DDBJ whole genome shotgun (WGS) entry which is preliminary data.</text>
</comment>
<proteinExistence type="predicted"/>
<gene>
    <name evidence="1" type="primary">Acey_s0002.g1077</name>
    <name evidence="1" type="ORF">Y032_0002g1077</name>
</gene>
<evidence type="ECO:0000313" key="1">
    <source>
        <dbReference type="EMBL" id="EYC32747.1"/>
    </source>
</evidence>
<reference evidence="2" key="1">
    <citation type="journal article" date="2015" name="Nat. Genet.">
        <title>The genome and transcriptome of the zoonotic hookworm Ancylostoma ceylanicum identify infection-specific gene families.</title>
        <authorList>
            <person name="Schwarz E.M."/>
            <person name="Hu Y."/>
            <person name="Antoshechkin I."/>
            <person name="Miller M.M."/>
            <person name="Sternberg P.W."/>
            <person name="Aroian R.V."/>
        </authorList>
    </citation>
    <scope>NUCLEOTIDE SEQUENCE</scope>
    <source>
        <strain evidence="2">HY135</strain>
    </source>
</reference>
<dbReference type="AlphaFoldDB" id="A0A016W0D7"/>
<dbReference type="OrthoDB" id="5793381at2759"/>
<dbReference type="Gene3D" id="3.10.450.50">
    <property type="match status" value="1"/>
</dbReference>
<dbReference type="PANTHER" id="PTHR31664">
    <property type="entry name" value="PROTEIN CBG16427"/>
    <property type="match status" value="1"/>
</dbReference>
<evidence type="ECO:0000313" key="2">
    <source>
        <dbReference type="Proteomes" id="UP000024635"/>
    </source>
</evidence>
<sequence>MVLMAAAYYDPNAALIQVGKKGTFGREGRAFKHRLPMRLRVCSSRVSAIKNEFVEYVQQIGKSTSKGTVNSYQMTGDFIIITGDHESITEKMGTIKGKYTQIWRKSGDTYLILHEEYVTE</sequence>
<dbReference type="EMBL" id="JARK01001338">
    <property type="protein sequence ID" value="EYC32747.1"/>
    <property type="molecule type" value="Genomic_DNA"/>
</dbReference>
<organism evidence="1 2">
    <name type="scientific">Ancylostoma ceylanicum</name>
    <dbReference type="NCBI Taxonomy" id="53326"/>
    <lineage>
        <taxon>Eukaryota</taxon>
        <taxon>Metazoa</taxon>
        <taxon>Ecdysozoa</taxon>
        <taxon>Nematoda</taxon>
        <taxon>Chromadorea</taxon>
        <taxon>Rhabditida</taxon>
        <taxon>Rhabditina</taxon>
        <taxon>Rhabditomorpha</taxon>
        <taxon>Strongyloidea</taxon>
        <taxon>Ancylostomatidae</taxon>
        <taxon>Ancylostomatinae</taxon>
        <taxon>Ancylostoma</taxon>
    </lineage>
</organism>
<accession>A0A016W0D7</accession>
<keyword evidence="2" id="KW-1185">Reference proteome</keyword>